<dbReference type="AlphaFoldDB" id="A0A934NQ76"/>
<name>A0A934NQ76_9NOCA</name>
<organism evidence="2 3">
    <name type="scientific">Antrihabitans stalagmiti</name>
    <dbReference type="NCBI Taxonomy" id="2799499"/>
    <lineage>
        <taxon>Bacteria</taxon>
        <taxon>Bacillati</taxon>
        <taxon>Actinomycetota</taxon>
        <taxon>Actinomycetes</taxon>
        <taxon>Mycobacteriales</taxon>
        <taxon>Nocardiaceae</taxon>
        <taxon>Antrihabitans</taxon>
    </lineage>
</organism>
<comment type="caution">
    <text evidence="2">The sequence shown here is derived from an EMBL/GenBank/DDBJ whole genome shotgun (WGS) entry which is preliminary data.</text>
</comment>
<evidence type="ECO:0000313" key="2">
    <source>
        <dbReference type="EMBL" id="MBJ8339403.1"/>
    </source>
</evidence>
<dbReference type="InterPro" id="IPR036102">
    <property type="entry name" value="OsmC/Ohrsf"/>
</dbReference>
<dbReference type="Gene3D" id="3.30.300.20">
    <property type="match status" value="1"/>
</dbReference>
<evidence type="ECO:0000313" key="3">
    <source>
        <dbReference type="Proteomes" id="UP000655868"/>
    </source>
</evidence>
<dbReference type="RefSeq" id="WP_199704128.1">
    <property type="nucleotide sequence ID" value="NZ_JAEMNV010000003.1"/>
</dbReference>
<sequence length="173" mass="18972">MPALLRSRATDGRYAAFVHRLPGYAERRYVHQQAWKVVVMSEKSFTARASAGEEHVEIDGQDELRYKITTPDSAGDAELTPERLYAAAVASCLQQTLKITAATGDFDLTDATATAQVTLEHDLREGYRLSVTAGFDLPNLDDEVRDGLIARTLEACPLTNPPSVVLEEQPQPA</sequence>
<evidence type="ECO:0000256" key="1">
    <source>
        <dbReference type="ARBA" id="ARBA00007378"/>
    </source>
</evidence>
<dbReference type="InterPro" id="IPR015946">
    <property type="entry name" value="KH_dom-like_a/b"/>
</dbReference>
<dbReference type="PANTHER" id="PTHR33797">
    <property type="entry name" value="ORGANIC HYDROPEROXIDE RESISTANCE PROTEIN-LIKE"/>
    <property type="match status" value="1"/>
</dbReference>
<protein>
    <submittedName>
        <fullName evidence="2">OsmC family protein</fullName>
    </submittedName>
</protein>
<reference evidence="2" key="1">
    <citation type="submission" date="2020-12" db="EMBL/GenBank/DDBJ databases">
        <title>Antrihabitans popcorni sp. nov. and Antrihabitans auranticaus sp. nov., isolated from a larva cave.</title>
        <authorList>
            <person name="Lee S.D."/>
            <person name="Kim I.S."/>
        </authorList>
    </citation>
    <scope>NUCLEOTIDE SEQUENCE</scope>
    <source>
        <strain evidence="2">YC3-6</strain>
    </source>
</reference>
<dbReference type="GO" id="GO:0006979">
    <property type="term" value="P:response to oxidative stress"/>
    <property type="evidence" value="ECO:0007669"/>
    <property type="project" value="InterPro"/>
</dbReference>
<dbReference type="InterPro" id="IPR019953">
    <property type="entry name" value="OHR"/>
</dbReference>
<dbReference type="SUPFAM" id="SSF82784">
    <property type="entry name" value="OsmC-like"/>
    <property type="match status" value="1"/>
</dbReference>
<dbReference type="PANTHER" id="PTHR33797:SF2">
    <property type="entry name" value="ORGANIC HYDROPEROXIDE RESISTANCE PROTEIN-LIKE"/>
    <property type="match status" value="1"/>
</dbReference>
<dbReference type="EMBL" id="JAEMNV010000003">
    <property type="protein sequence ID" value="MBJ8339403.1"/>
    <property type="molecule type" value="Genomic_DNA"/>
</dbReference>
<dbReference type="InterPro" id="IPR003718">
    <property type="entry name" value="OsmC/Ohr_fam"/>
</dbReference>
<proteinExistence type="inferred from homology"/>
<gene>
    <name evidence="2" type="ORF">JGU71_10930</name>
</gene>
<comment type="similarity">
    <text evidence="1">Belongs to the OsmC/Ohr family.</text>
</comment>
<dbReference type="Pfam" id="PF02566">
    <property type="entry name" value="OsmC"/>
    <property type="match status" value="1"/>
</dbReference>
<accession>A0A934NQ76</accession>
<keyword evidence="3" id="KW-1185">Reference proteome</keyword>
<dbReference type="Proteomes" id="UP000655868">
    <property type="component" value="Unassembled WGS sequence"/>
</dbReference>